<feature type="transmembrane region" description="Helical" evidence="1">
    <location>
        <begin position="379"/>
        <end position="397"/>
    </location>
</feature>
<gene>
    <name evidence="3" type="ORF">CHH72_02880</name>
</gene>
<feature type="transmembrane region" description="Helical" evidence="1">
    <location>
        <begin position="403"/>
        <end position="421"/>
    </location>
</feature>
<organism evidence="3 4">
    <name type="scientific">Shouchella clausii</name>
    <name type="common">Alkalihalobacillus clausii</name>
    <dbReference type="NCBI Taxonomy" id="79880"/>
    <lineage>
        <taxon>Bacteria</taxon>
        <taxon>Bacillati</taxon>
        <taxon>Bacillota</taxon>
        <taxon>Bacilli</taxon>
        <taxon>Bacillales</taxon>
        <taxon>Bacillaceae</taxon>
        <taxon>Shouchella</taxon>
    </lineage>
</organism>
<evidence type="ECO:0000313" key="3">
    <source>
        <dbReference type="EMBL" id="PAE90840.1"/>
    </source>
</evidence>
<proteinExistence type="predicted"/>
<dbReference type="PANTHER" id="PTHR34473:SF2">
    <property type="entry name" value="UPF0699 TRANSMEMBRANE PROTEIN YDBT"/>
    <property type="match status" value="1"/>
</dbReference>
<name>A0A268P6E0_SHOCL</name>
<dbReference type="AlphaFoldDB" id="A0A268P6E0"/>
<dbReference type="PIRSF" id="PIRSF026631">
    <property type="entry name" value="UCP026631"/>
    <property type="match status" value="1"/>
</dbReference>
<feature type="domain" description="YdbS-like PH" evidence="2">
    <location>
        <begin position="283"/>
        <end position="351"/>
    </location>
</feature>
<keyword evidence="1" id="KW-0812">Transmembrane</keyword>
<feature type="domain" description="YdbS-like PH" evidence="2">
    <location>
        <begin position="429"/>
        <end position="501"/>
    </location>
</feature>
<keyword evidence="1" id="KW-1133">Transmembrane helix</keyword>
<evidence type="ECO:0000259" key="2">
    <source>
        <dbReference type="Pfam" id="PF03703"/>
    </source>
</evidence>
<accession>A0A268P6E0</accession>
<keyword evidence="1" id="KW-0472">Membrane</keyword>
<reference evidence="3 4" key="1">
    <citation type="submission" date="2017-07" db="EMBL/GenBank/DDBJ databases">
        <title>Isolation and whole genome analysis of endospore-forming bacteria from heroin.</title>
        <authorList>
            <person name="Kalinowski J."/>
            <person name="Ahrens B."/>
            <person name="Al-Dilaimi A."/>
            <person name="Winkler A."/>
            <person name="Wibberg D."/>
            <person name="Schleenbecker U."/>
            <person name="Ruckert C."/>
            <person name="Wolfel R."/>
            <person name="Grass G."/>
        </authorList>
    </citation>
    <scope>NUCLEOTIDE SEQUENCE [LARGE SCALE GENOMIC DNA]</scope>
    <source>
        <strain evidence="3 4">7539</strain>
    </source>
</reference>
<dbReference type="InterPro" id="IPR014529">
    <property type="entry name" value="UCP026631"/>
</dbReference>
<feature type="transmembrane region" description="Helical" evidence="1">
    <location>
        <begin position="54"/>
        <end position="74"/>
    </location>
</feature>
<feature type="transmembrane region" description="Helical" evidence="1">
    <location>
        <begin position="26"/>
        <end position="48"/>
    </location>
</feature>
<dbReference type="Pfam" id="PF03703">
    <property type="entry name" value="bPH_2"/>
    <property type="match status" value="3"/>
</dbReference>
<dbReference type="Proteomes" id="UP000216207">
    <property type="component" value="Unassembled WGS sequence"/>
</dbReference>
<feature type="transmembrane region" description="Helical" evidence="1">
    <location>
        <begin position="200"/>
        <end position="222"/>
    </location>
</feature>
<evidence type="ECO:0000256" key="1">
    <source>
        <dbReference type="SAM" id="Phobius"/>
    </source>
</evidence>
<dbReference type="InterPro" id="IPR005182">
    <property type="entry name" value="YdbS-like_PH"/>
</dbReference>
<protein>
    <recommendedName>
        <fullName evidence="2">YdbS-like PH domain-containing protein</fullName>
    </recommendedName>
</protein>
<dbReference type="EMBL" id="NPCC01000004">
    <property type="protein sequence ID" value="PAE90840.1"/>
    <property type="molecule type" value="Genomic_DNA"/>
</dbReference>
<feature type="domain" description="YdbS-like PH" evidence="2">
    <location>
        <begin position="76"/>
        <end position="151"/>
    </location>
</feature>
<feature type="transmembrane region" description="Helical" evidence="1">
    <location>
        <begin position="242"/>
        <end position="274"/>
    </location>
</feature>
<dbReference type="PANTHER" id="PTHR34473">
    <property type="entry name" value="UPF0699 TRANSMEMBRANE PROTEIN YDBS"/>
    <property type="match status" value="1"/>
</dbReference>
<sequence>MRTRCAIKFLNWLRCMKMNELKRQHIAAIPIQSAKGVWQIAVPFAIVALLQQMLFYFFIALCALIVISAVFSWLSWFKFRYRLEAGELYVERGVFIKKKRYIQKKRVQAIHISAGLWQRVFGLVKVSIDTAGGGMEAEAEFVAVTRAEAVRIRAELLKEVKEADSSQNDGELNEAQNDIETEAETETKPLAVWHLGTRRLIYAALTSSGIGLVLSAVAALLSQVGQFLSFIPDDIYENTFDYIFSLGLFLLLILVVAVLLLSWIISSVLTILTYGNFKVSTYEKEMVIERGLIEKRQLTLAYRRITAVRIIKSIIRQPFGFVSVYVESAGGGTNKEQGSTMLVPLIHERDLPAFLEQTLPEYVFERPIKTAPKRAAIRFFLRMLIVPVVATCVASYFFGAIGLIGGTVVVAIAALFAWLQYRDAGAGSNDTFIWLRSRTIGQTLVISPKQKVQSVTKRVSFLQRRSKLAHFEIFVQSSLAGKSFYVPNVSDENADALFQWYSHQSD</sequence>
<comment type="caution">
    <text evidence="3">The sequence shown here is derived from an EMBL/GenBank/DDBJ whole genome shotgun (WGS) entry which is preliminary data.</text>
</comment>
<evidence type="ECO:0000313" key="4">
    <source>
        <dbReference type="Proteomes" id="UP000216207"/>
    </source>
</evidence>